<evidence type="ECO:0000313" key="14">
    <source>
        <dbReference type="Proteomes" id="UP000887226"/>
    </source>
</evidence>
<proteinExistence type="inferred from homology"/>
<evidence type="ECO:0000256" key="9">
    <source>
        <dbReference type="ARBA" id="ARBA00023065"/>
    </source>
</evidence>
<evidence type="ECO:0000256" key="2">
    <source>
        <dbReference type="ARBA" id="ARBA00009765"/>
    </source>
</evidence>
<dbReference type="Pfam" id="PF22099">
    <property type="entry name" value="MRS2-like"/>
    <property type="match status" value="1"/>
</dbReference>
<dbReference type="OrthoDB" id="10251508at2759"/>
<dbReference type="Proteomes" id="UP000887226">
    <property type="component" value="Unassembled WGS sequence"/>
</dbReference>
<keyword evidence="10" id="KW-0496">Mitochondrion</keyword>
<evidence type="ECO:0000256" key="5">
    <source>
        <dbReference type="ARBA" id="ARBA00022792"/>
    </source>
</evidence>
<evidence type="ECO:0000313" key="13">
    <source>
        <dbReference type="EMBL" id="KAG9247425.1"/>
    </source>
</evidence>
<evidence type="ECO:0000256" key="3">
    <source>
        <dbReference type="ARBA" id="ARBA00022448"/>
    </source>
</evidence>
<dbReference type="FunFam" id="1.20.58.340:FF:000005">
    <property type="entry name" value="Inner membrane magnesium transporter MRS2"/>
    <property type="match status" value="1"/>
</dbReference>
<keyword evidence="7" id="KW-0809">Transit peptide</keyword>
<dbReference type="Gene3D" id="2.40.128.330">
    <property type="match status" value="1"/>
</dbReference>
<evidence type="ECO:0000256" key="11">
    <source>
        <dbReference type="ARBA" id="ARBA00023136"/>
    </source>
</evidence>
<dbReference type="InterPro" id="IPR039204">
    <property type="entry name" value="MRS2-like"/>
</dbReference>
<keyword evidence="14" id="KW-1185">Reference proteome</keyword>
<feature type="transmembrane region" description="Helical" evidence="12">
    <location>
        <begin position="656"/>
        <end position="675"/>
    </location>
</feature>
<evidence type="ECO:0000256" key="7">
    <source>
        <dbReference type="ARBA" id="ARBA00022946"/>
    </source>
</evidence>
<name>A0A9P8CI34_9HELO</name>
<dbReference type="Gene3D" id="1.20.58.340">
    <property type="entry name" value="Magnesium transport protein CorA, transmembrane region"/>
    <property type="match status" value="1"/>
</dbReference>
<evidence type="ECO:0000256" key="1">
    <source>
        <dbReference type="ARBA" id="ARBA00004448"/>
    </source>
</evidence>
<dbReference type="GO" id="GO:0045016">
    <property type="term" value="P:mitochondrial magnesium ion transmembrane transport"/>
    <property type="evidence" value="ECO:0007669"/>
    <property type="project" value="UniProtKB-ARBA"/>
</dbReference>
<reference evidence="13" key="1">
    <citation type="journal article" date="2021" name="IMA Fungus">
        <title>Genomic characterization of three marine fungi, including Emericellopsis atlantica sp. nov. with signatures of a generalist lifestyle and marine biomass degradation.</title>
        <authorList>
            <person name="Hagestad O.C."/>
            <person name="Hou L."/>
            <person name="Andersen J.H."/>
            <person name="Hansen E.H."/>
            <person name="Altermark B."/>
            <person name="Li C."/>
            <person name="Kuhnert E."/>
            <person name="Cox R.J."/>
            <person name="Crous P.W."/>
            <person name="Spatafora J.W."/>
            <person name="Lail K."/>
            <person name="Amirebrahimi M."/>
            <person name="Lipzen A."/>
            <person name="Pangilinan J."/>
            <person name="Andreopoulos W."/>
            <person name="Hayes R.D."/>
            <person name="Ng V."/>
            <person name="Grigoriev I.V."/>
            <person name="Jackson S.A."/>
            <person name="Sutton T.D.S."/>
            <person name="Dobson A.D.W."/>
            <person name="Rama T."/>
        </authorList>
    </citation>
    <scope>NUCLEOTIDE SEQUENCE</scope>
    <source>
        <strain evidence="13">TRa3180A</strain>
    </source>
</reference>
<keyword evidence="6" id="KW-0460">Magnesium</keyword>
<dbReference type="PANTHER" id="PTHR13890:SF0">
    <property type="entry name" value="MAGNESIUM TRANSPORTER MRS2 HOMOLOG, MITOCHONDRIAL"/>
    <property type="match status" value="1"/>
</dbReference>
<keyword evidence="8 12" id="KW-1133">Transmembrane helix</keyword>
<protein>
    <recommendedName>
        <fullName evidence="15">Magnesium transporter</fullName>
    </recommendedName>
</protein>
<dbReference type="CDD" id="cd12823">
    <property type="entry name" value="Mrs2_Mfm1p-like"/>
    <property type="match status" value="1"/>
</dbReference>
<keyword evidence="4 12" id="KW-0812">Transmembrane</keyword>
<feature type="transmembrane region" description="Helical" evidence="12">
    <location>
        <begin position="687"/>
        <end position="708"/>
    </location>
</feature>
<dbReference type="AlphaFoldDB" id="A0A9P8CI34"/>
<keyword evidence="11 12" id="KW-0472">Membrane</keyword>
<dbReference type="GO" id="GO:0015095">
    <property type="term" value="F:magnesium ion transmembrane transporter activity"/>
    <property type="evidence" value="ECO:0007669"/>
    <property type="project" value="TreeGrafter"/>
</dbReference>
<evidence type="ECO:0000256" key="4">
    <source>
        <dbReference type="ARBA" id="ARBA00022692"/>
    </source>
</evidence>
<dbReference type="PANTHER" id="PTHR13890">
    <property type="entry name" value="RNA SPLICING PROTEIN MRS2, MITOCHONDRIAL"/>
    <property type="match status" value="1"/>
</dbReference>
<evidence type="ECO:0000256" key="8">
    <source>
        <dbReference type="ARBA" id="ARBA00022989"/>
    </source>
</evidence>
<evidence type="ECO:0008006" key="15">
    <source>
        <dbReference type="Google" id="ProtNLM"/>
    </source>
</evidence>
<comment type="similarity">
    <text evidence="2">Belongs to the CorA metal ion transporter (MIT) (TC 1.A.35) family.</text>
</comment>
<dbReference type="EMBL" id="MU253772">
    <property type="protein sequence ID" value="KAG9247425.1"/>
    <property type="molecule type" value="Genomic_DNA"/>
</dbReference>
<accession>A0A9P8CI34</accession>
<organism evidence="13 14">
    <name type="scientific">Calycina marina</name>
    <dbReference type="NCBI Taxonomy" id="1763456"/>
    <lineage>
        <taxon>Eukaryota</taxon>
        <taxon>Fungi</taxon>
        <taxon>Dikarya</taxon>
        <taxon>Ascomycota</taxon>
        <taxon>Pezizomycotina</taxon>
        <taxon>Leotiomycetes</taxon>
        <taxon>Helotiales</taxon>
        <taxon>Pezizellaceae</taxon>
        <taxon>Calycina</taxon>
    </lineage>
</organism>
<keyword evidence="3" id="KW-0813">Transport</keyword>
<dbReference type="GO" id="GO:0005743">
    <property type="term" value="C:mitochondrial inner membrane"/>
    <property type="evidence" value="ECO:0007669"/>
    <property type="project" value="UniProtKB-SubCell"/>
</dbReference>
<evidence type="ECO:0000256" key="12">
    <source>
        <dbReference type="SAM" id="Phobius"/>
    </source>
</evidence>
<evidence type="ECO:0000256" key="10">
    <source>
        <dbReference type="ARBA" id="ARBA00023128"/>
    </source>
</evidence>
<evidence type="ECO:0000256" key="6">
    <source>
        <dbReference type="ARBA" id="ARBA00022842"/>
    </source>
</evidence>
<sequence>MSLFEKLPSELIEMVFMYCMNINLPRASPILAAKLTSKNIYMQTILCAFHSQWDFIFWGYICDEIPIRLSQFGDERELQTMLLTCRWASVDVLLRGKNHCFQQTKRTLPERLAKHIGRYLEHSDANNAIAESSKPDMIIDENQMQYYDARDDFDERFSMFLKNSQDPERFWKPFIPYSQGILLGVEIPHSILRGPWNEESLRYLFWVAQEHGKLSWSGNLTGEIGWRGLQDAVIACNVPAQRLLLAMGLEHNLDAENVIWVLQNAVGDKPLRQSIIYPNTQPSFIFDHAAPRGQVKPRSGCLASKTVARDFCSTGPRRATVEAGFSLDFLVPRAALRRRPHAAQPFSAFKLMDTSQRNLSHRTKWYEWQRRLWGTSAKKGGRPLHPDDLPPLEDSDDSAFSLGHRISAKAAAQPRLRCTELDENGNVYGLLPRDLRKIDSSLLPHILVRPSAILINLLHLRVLIKSNRVLIFDAYGSTNSYNQSAFIYDLEDKLRQKQATAAGSLPYEFRALEAILISVVSSLEKEFEGVREPVVTVLRQLEEDIDRDRLRQLLIYSKKLGTFEQKAKLVRDAIDELLEADDDLVAMYLTEKTHDLMRGEDDHTEIEMLLESYHKLCDEIVQESGNLVSNIRNTEEIVKAILDANRNSLMLLDLKFSIGTLGIGSGAFVAALYGMNLKNFMEESNMGFLGVTGWCAIFAGLVCTYGLTKLRKVQRVSMWGESGRRGPSWRNAHDGMKGELDIGRRERMERQRRLKEERASAQQDIKEHILNKQDIAVATRK</sequence>
<keyword evidence="5" id="KW-0999">Mitochondrion inner membrane</keyword>
<gene>
    <name evidence="13" type="ORF">BJ878DRAFT_414842</name>
</gene>
<keyword evidence="9" id="KW-0406">Ion transport</keyword>
<comment type="caution">
    <text evidence="13">The sequence shown here is derived from an EMBL/GenBank/DDBJ whole genome shotgun (WGS) entry which is preliminary data.</text>
</comment>
<comment type="subcellular location">
    <subcellularLocation>
        <location evidence="1">Mitochondrion inner membrane</location>
        <topology evidence="1">Multi-pass membrane protein</topology>
    </subcellularLocation>
</comment>